<dbReference type="InterPro" id="IPR006652">
    <property type="entry name" value="Kelch_1"/>
</dbReference>
<protein>
    <recommendedName>
        <fullName evidence="6">Galactose oxidase/kelch repeat superfamily protein</fullName>
    </recommendedName>
</protein>
<dbReference type="PANTHER" id="PTHR46093">
    <property type="entry name" value="ACYL-COA-BINDING DOMAIN-CONTAINING PROTEIN 5"/>
    <property type="match status" value="1"/>
</dbReference>
<dbReference type="PANTHER" id="PTHR46093:SF18">
    <property type="entry name" value="FIBRONECTIN TYPE-III DOMAIN-CONTAINING PROTEIN"/>
    <property type="match status" value="1"/>
</dbReference>
<dbReference type="AlphaFoldDB" id="A0A9R1XHN9"/>
<evidence type="ECO:0000256" key="2">
    <source>
        <dbReference type="ARBA" id="ARBA00022737"/>
    </source>
</evidence>
<evidence type="ECO:0008006" key="6">
    <source>
        <dbReference type="Google" id="ProtNLM"/>
    </source>
</evidence>
<feature type="compositionally biased region" description="Basic and acidic residues" evidence="3">
    <location>
        <begin position="459"/>
        <end position="469"/>
    </location>
</feature>
<dbReference type="Pfam" id="PF01344">
    <property type="entry name" value="Kelch_1"/>
    <property type="match status" value="1"/>
</dbReference>
<dbReference type="Gene3D" id="2.120.10.80">
    <property type="entry name" value="Kelch-type beta propeller"/>
    <property type="match status" value="2"/>
</dbReference>
<comment type="caution">
    <text evidence="4">The sequence shown here is derived from an EMBL/GenBank/DDBJ whole genome shotgun (WGS) entry which is preliminary data.</text>
</comment>
<evidence type="ECO:0000313" key="4">
    <source>
        <dbReference type="EMBL" id="KAJ0213069.1"/>
    </source>
</evidence>
<dbReference type="EMBL" id="NBSK02000004">
    <property type="protein sequence ID" value="KAJ0213069.1"/>
    <property type="molecule type" value="Genomic_DNA"/>
</dbReference>
<evidence type="ECO:0000313" key="5">
    <source>
        <dbReference type="Proteomes" id="UP000235145"/>
    </source>
</evidence>
<sequence length="558" mass="61542">MMRWEKLEIQRGGPGKRWGHTCNAVRGGQLLYIVGGYGEDNAQTNKVHVYDTTTRTWSEPEMQGTLPVPRDSHSCTTVGDKLFVFGGTDGNIPLKDLHILDTSTNTWMAPYVKGEGPEAREGHSAALIGKRLFIFGGCGKSFDTPVEEYFDDLYILNTETMLWKRVATTGIPPAKRNSHTCVSWKNKIIVIGGEDTQNYYMSDVHMLDADTLTWTKLVTNGELLPPRAGHTTIALGKNLFVFGGFTDAEDLYNDLYMFDLETFTWTKVMTIGEGPSARFSMAGSSLHPQHGGVLIFIGGCNKKLEALDDMFYLFTGIVTENERDERKLEKLSLRKQLRLKSQEQQGLTLTPVCDTDTPPMLTLETDKPMAMPSHIQFPPNRQNVYVNEYHNPNGKRTFQAKVTKNITNCYTIETVIDGKPLRGVLFSNNIKKTAADDLRRKRVAVESGKKGFEHVMMDTTKSPEPEQHHTPGATSAASDMKTPAASNASPPHEVSGGVKSSLEVNKLNPSTAAEDTANSIPNPNHGHDGESEALTGEEHGVLAPTQQVIAGVKLVKSD</sequence>
<feature type="compositionally biased region" description="Basic and acidic residues" evidence="3">
    <location>
        <begin position="525"/>
        <end position="540"/>
    </location>
</feature>
<reference evidence="4 5" key="1">
    <citation type="journal article" date="2017" name="Nat. Commun.">
        <title>Genome assembly with in vitro proximity ligation data and whole-genome triplication in lettuce.</title>
        <authorList>
            <person name="Reyes-Chin-Wo S."/>
            <person name="Wang Z."/>
            <person name="Yang X."/>
            <person name="Kozik A."/>
            <person name="Arikit S."/>
            <person name="Song C."/>
            <person name="Xia L."/>
            <person name="Froenicke L."/>
            <person name="Lavelle D.O."/>
            <person name="Truco M.J."/>
            <person name="Xia R."/>
            <person name="Zhu S."/>
            <person name="Xu C."/>
            <person name="Xu H."/>
            <person name="Xu X."/>
            <person name="Cox K."/>
            <person name="Korf I."/>
            <person name="Meyers B.C."/>
            <person name="Michelmore R.W."/>
        </authorList>
    </citation>
    <scope>NUCLEOTIDE SEQUENCE [LARGE SCALE GENOMIC DNA]</scope>
    <source>
        <strain evidence="5">cv. Salinas</strain>
        <tissue evidence="4">Seedlings</tissue>
    </source>
</reference>
<keyword evidence="2" id="KW-0677">Repeat</keyword>
<proteinExistence type="predicted"/>
<organism evidence="4 5">
    <name type="scientific">Lactuca sativa</name>
    <name type="common">Garden lettuce</name>
    <dbReference type="NCBI Taxonomy" id="4236"/>
    <lineage>
        <taxon>Eukaryota</taxon>
        <taxon>Viridiplantae</taxon>
        <taxon>Streptophyta</taxon>
        <taxon>Embryophyta</taxon>
        <taxon>Tracheophyta</taxon>
        <taxon>Spermatophyta</taxon>
        <taxon>Magnoliopsida</taxon>
        <taxon>eudicotyledons</taxon>
        <taxon>Gunneridae</taxon>
        <taxon>Pentapetalae</taxon>
        <taxon>asterids</taxon>
        <taxon>campanulids</taxon>
        <taxon>Asterales</taxon>
        <taxon>Asteraceae</taxon>
        <taxon>Cichorioideae</taxon>
        <taxon>Cichorieae</taxon>
        <taxon>Lactucinae</taxon>
        <taxon>Lactuca</taxon>
    </lineage>
</organism>
<keyword evidence="5" id="KW-1185">Reference proteome</keyword>
<feature type="compositionally biased region" description="Polar residues" evidence="3">
    <location>
        <begin position="507"/>
        <end position="522"/>
    </location>
</feature>
<evidence type="ECO:0000256" key="1">
    <source>
        <dbReference type="ARBA" id="ARBA00022441"/>
    </source>
</evidence>
<dbReference type="InterPro" id="IPR015915">
    <property type="entry name" value="Kelch-typ_b-propeller"/>
</dbReference>
<evidence type="ECO:0000256" key="3">
    <source>
        <dbReference type="SAM" id="MobiDB-lite"/>
    </source>
</evidence>
<accession>A0A9R1XHN9</accession>
<dbReference type="SMART" id="SM00612">
    <property type="entry name" value="Kelch"/>
    <property type="match status" value="4"/>
</dbReference>
<dbReference type="InterPro" id="IPR011043">
    <property type="entry name" value="Gal_Oxase/kelch_b-propeller"/>
</dbReference>
<feature type="region of interest" description="Disordered" evidence="3">
    <location>
        <begin position="459"/>
        <end position="545"/>
    </location>
</feature>
<name>A0A9R1XHN9_LACSA</name>
<gene>
    <name evidence="4" type="ORF">LSAT_V11C400201070</name>
</gene>
<dbReference type="SUPFAM" id="SSF50965">
    <property type="entry name" value="Galactose oxidase, central domain"/>
    <property type="match status" value="1"/>
</dbReference>
<keyword evidence="1" id="KW-0880">Kelch repeat</keyword>
<dbReference type="Pfam" id="PF24681">
    <property type="entry name" value="Kelch_KLHDC2_KLHL20_DRC7"/>
    <property type="match status" value="1"/>
</dbReference>
<dbReference type="Proteomes" id="UP000235145">
    <property type="component" value="Unassembled WGS sequence"/>
</dbReference>